<dbReference type="Gene3D" id="2.120.10.30">
    <property type="entry name" value="TolB, C-terminal domain"/>
    <property type="match status" value="1"/>
</dbReference>
<protein>
    <submittedName>
        <fullName evidence="2">PQQ-dependent sugar dehydrogenase</fullName>
    </submittedName>
</protein>
<evidence type="ECO:0000313" key="3">
    <source>
        <dbReference type="Proteomes" id="UP001580391"/>
    </source>
</evidence>
<dbReference type="InterPro" id="IPR011042">
    <property type="entry name" value="6-blade_b-propeller_TolB-like"/>
</dbReference>
<proteinExistence type="predicted"/>
<dbReference type="InterPro" id="IPR011041">
    <property type="entry name" value="Quinoprot_gluc/sorb_DH_b-prop"/>
</dbReference>
<dbReference type="EMBL" id="JBHILJ010000003">
    <property type="protein sequence ID" value="MFB5736480.1"/>
    <property type="molecule type" value="Genomic_DNA"/>
</dbReference>
<keyword evidence="3" id="KW-1185">Reference proteome</keyword>
<feature type="domain" description="Glucose/Sorbosone dehydrogenase" evidence="1">
    <location>
        <begin position="73"/>
        <end position="397"/>
    </location>
</feature>
<comment type="caution">
    <text evidence="2">The sequence shown here is derived from an EMBL/GenBank/DDBJ whole genome shotgun (WGS) entry which is preliminary data.</text>
</comment>
<dbReference type="Pfam" id="PF07995">
    <property type="entry name" value="GSDH"/>
    <property type="match status" value="1"/>
</dbReference>
<dbReference type="PANTHER" id="PTHR19328:SF75">
    <property type="entry name" value="ALDOSE SUGAR DEHYDROGENASE YLII"/>
    <property type="match status" value="1"/>
</dbReference>
<gene>
    <name evidence="2" type="ORF">ACE5IX_08180</name>
</gene>
<dbReference type="SUPFAM" id="SSF50952">
    <property type="entry name" value="Soluble quinoprotein glucose dehydrogenase"/>
    <property type="match status" value="1"/>
</dbReference>
<dbReference type="InterPro" id="IPR012938">
    <property type="entry name" value="Glc/Sorbosone_DH"/>
</dbReference>
<evidence type="ECO:0000259" key="1">
    <source>
        <dbReference type="Pfam" id="PF07995"/>
    </source>
</evidence>
<dbReference type="RefSeq" id="WP_375516962.1">
    <property type="nucleotide sequence ID" value="NZ_JBHILI010000004.1"/>
</dbReference>
<dbReference type="Proteomes" id="UP001580391">
    <property type="component" value="Unassembled WGS sequence"/>
</dbReference>
<evidence type="ECO:0000313" key="2">
    <source>
        <dbReference type="EMBL" id="MFB5736480.1"/>
    </source>
</evidence>
<accession>A0ABV5BMU8</accession>
<organism evidence="2 3">
    <name type="scientific">Leptospira wolffii</name>
    <dbReference type="NCBI Taxonomy" id="409998"/>
    <lineage>
        <taxon>Bacteria</taxon>
        <taxon>Pseudomonadati</taxon>
        <taxon>Spirochaetota</taxon>
        <taxon>Spirochaetia</taxon>
        <taxon>Leptospirales</taxon>
        <taxon>Leptospiraceae</taxon>
        <taxon>Leptospira</taxon>
    </lineage>
</organism>
<sequence length="408" mass="44015">MNSKGKILGFATIWILSVFVLPFCKREGNSGILPILPSSVPGTTCLPGRVPPCLKLTEIVSGLNSPVFVVSPTGDIHRQFVVEQNGKIRLILDGVLQSDPFLDLGTEGSDLVYFSGERGLLGLALHPNYNANGRFWVNYSRKSDGATVVSEYARSSGNPNLANSTAVGIVFTVDQPFSNHNGGMLAFGPDGYLYIGMGDGGGSGDPNNYAQNLESALGKILRIDVDTYPSPAPGNRAVSGSENPHVWDWGFRNPWRFSFDRSTGNLYIADVGQAGYEELDIELSGQGLKNYGWRIAEGNHCYNPSLGCDTTGLTLPKLEYDHSVGTCITGGYVYRGSGLPELTGRYFYADFIAGKIWSLVFSGGNVQDILEHTGEMGGSLNISSFGEDANGEIYVVDYGGKIFRIEEQ</sequence>
<dbReference type="PANTHER" id="PTHR19328">
    <property type="entry name" value="HEDGEHOG-INTERACTING PROTEIN"/>
    <property type="match status" value="1"/>
</dbReference>
<reference evidence="2 3" key="1">
    <citation type="submission" date="2024-09" db="EMBL/GenBank/DDBJ databases">
        <title>Taxonomic and Genotyping Characterization of Leptospira Strains isolated from Multiple Sources in Colombia highlights the importance of intermediate species.</title>
        <authorList>
            <person name="Torres Higuera L."/>
            <person name="Rojas Tapias D."/>
            <person name="Jimenez Velasquez S."/>
            <person name="Renjifo Ibanez C."/>
        </authorList>
    </citation>
    <scope>NUCLEOTIDE SEQUENCE [LARGE SCALE GENOMIC DNA]</scope>
    <source>
        <strain evidence="2 3">Lep080</strain>
    </source>
</reference>
<name>A0ABV5BMU8_9LEPT</name>